<accession>A0A6I1GSV7</accession>
<keyword evidence="2" id="KW-0732">Signal</keyword>
<dbReference type="Proteomes" id="UP000441772">
    <property type="component" value="Unassembled WGS sequence"/>
</dbReference>
<protein>
    <recommendedName>
        <fullName evidence="5">Lipoprotein</fullName>
    </recommendedName>
</protein>
<gene>
    <name evidence="3" type="ORF">F7D09_0221</name>
</gene>
<evidence type="ECO:0000313" key="4">
    <source>
        <dbReference type="Proteomes" id="UP000441772"/>
    </source>
</evidence>
<feature type="chain" id="PRO_5039476207" description="Lipoprotein" evidence="2">
    <location>
        <begin position="23"/>
        <end position="215"/>
    </location>
</feature>
<reference evidence="3 4" key="1">
    <citation type="submission" date="2019-09" db="EMBL/GenBank/DDBJ databases">
        <title>Characterization of the phylogenetic diversity of two novel species belonging to the genus Bifidobacterium: Bifidobacterium cebidarum sp. nov. and Bifidobacterium leontopitheci sp. nov.</title>
        <authorList>
            <person name="Lugli G.A."/>
            <person name="Duranti S."/>
            <person name="Milani C."/>
            <person name="Turroni F."/>
            <person name="Ventura M."/>
        </authorList>
    </citation>
    <scope>NUCLEOTIDE SEQUENCE [LARGE SCALE GENOMIC DNA]</scope>
    <source>
        <strain evidence="3 4">LMG 31471</strain>
    </source>
</reference>
<feature type="signal peptide" evidence="2">
    <location>
        <begin position="1"/>
        <end position="22"/>
    </location>
</feature>
<dbReference type="EMBL" id="WBVT01000002">
    <property type="protein sequence ID" value="KAB7791268.1"/>
    <property type="molecule type" value="Genomic_DNA"/>
</dbReference>
<feature type="compositionally biased region" description="Basic and acidic residues" evidence="1">
    <location>
        <begin position="48"/>
        <end position="58"/>
    </location>
</feature>
<organism evidence="3 4">
    <name type="scientific">Bifidobacterium leontopitheci</name>
    <dbReference type="NCBI Taxonomy" id="2650774"/>
    <lineage>
        <taxon>Bacteria</taxon>
        <taxon>Bacillati</taxon>
        <taxon>Actinomycetota</taxon>
        <taxon>Actinomycetes</taxon>
        <taxon>Bifidobacteriales</taxon>
        <taxon>Bifidobacteriaceae</taxon>
        <taxon>Bifidobacterium</taxon>
    </lineage>
</organism>
<feature type="compositionally biased region" description="Polar residues" evidence="1">
    <location>
        <begin position="34"/>
        <end position="47"/>
    </location>
</feature>
<proteinExistence type="predicted"/>
<comment type="caution">
    <text evidence="3">The sequence shown here is derived from an EMBL/GenBank/DDBJ whole genome shotgun (WGS) entry which is preliminary data.</text>
</comment>
<feature type="region of interest" description="Disordered" evidence="1">
    <location>
        <begin position="34"/>
        <end position="60"/>
    </location>
</feature>
<evidence type="ECO:0000256" key="1">
    <source>
        <dbReference type="SAM" id="MobiDB-lite"/>
    </source>
</evidence>
<name>A0A6I1GSV7_9BIFI</name>
<evidence type="ECO:0008006" key="5">
    <source>
        <dbReference type="Google" id="ProtNLM"/>
    </source>
</evidence>
<evidence type="ECO:0000313" key="3">
    <source>
        <dbReference type="EMBL" id="KAB7791268.1"/>
    </source>
</evidence>
<sequence length="215" mass="23498">MGKIRRLLATALTAAMIMGTSACGWSFNVSLGRQSGDSKSQNDTSQNDGKDAGKKSDGWQRFSNKDLGFSISFPGNPYVDSTTNYWTMNSGEKIKVTRVIYPIDKPVYVVYVLHSSQMKSNPVAGYNQASSDDQKQFLQNFPVTMADAFSGTSDDAELDKAGGNLAVDFELKVPDQELDAEATSLVSKKEDVITLLTLNDDADHDRFADSIKLLD</sequence>
<evidence type="ECO:0000256" key="2">
    <source>
        <dbReference type="SAM" id="SignalP"/>
    </source>
</evidence>
<dbReference type="AlphaFoldDB" id="A0A6I1GSV7"/>
<dbReference type="RefSeq" id="WP_152233607.1">
    <property type="nucleotide sequence ID" value="NZ_JBHSKZ010000028.1"/>
</dbReference>
<keyword evidence="4" id="KW-1185">Reference proteome</keyword>
<dbReference type="PROSITE" id="PS51257">
    <property type="entry name" value="PROKAR_LIPOPROTEIN"/>
    <property type="match status" value="1"/>
</dbReference>